<evidence type="ECO:0000313" key="3">
    <source>
        <dbReference type="Proteomes" id="UP001066276"/>
    </source>
</evidence>
<sequence>MIALRRGLLRGIAPRGLIDRKGRSVVMRPPEERAVGILKVSAIAPPSGTPNGVQEGNVVRHGEGAKQLISPAAKSTSSKTVENLFDKSEDRSLPQSQRTPSELAQRLTKPKSKFNLRSAKKLLRRSRWRGRILKGLRSRIRTSGCGQTNT</sequence>
<dbReference type="EMBL" id="JANPWB010000005">
    <property type="protein sequence ID" value="KAJ1185468.1"/>
    <property type="molecule type" value="Genomic_DNA"/>
</dbReference>
<name>A0AAV7UCN2_PLEWA</name>
<feature type="compositionally biased region" description="Polar residues" evidence="1">
    <location>
        <begin position="93"/>
        <end position="102"/>
    </location>
</feature>
<gene>
    <name evidence="2" type="ORF">NDU88_002260</name>
</gene>
<dbReference type="Proteomes" id="UP001066276">
    <property type="component" value="Chromosome 3_1"/>
</dbReference>
<evidence type="ECO:0000256" key="1">
    <source>
        <dbReference type="SAM" id="MobiDB-lite"/>
    </source>
</evidence>
<protein>
    <submittedName>
        <fullName evidence="2">Uncharacterized protein</fullName>
    </submittedName>
</protein>
<comment type="caution">
    <text evidence="2">The sequence shown here is derived from an EMBL/GenBank/DDBJ whole genome shotgun (WGS) entry which is preliminary data.</text>
</comment>
<dbReference type="AlphaFoldDB" id="A0AAV7UCN2"/>
<reference evidence="2" key="1">
    <citation type="journal article" date="2022" name="bioRxiv">
        <title>Sequencing and chromosome-scale assembly of the giantPleurodeles waltlgenome.</title>
        <authorList>
            <person name="Brown T."/>
            <person name="Elewa A."/>
            <person name="Iarovenko S."/>
            <person name="Subramanian E."/>
            <person name="Araus A.J."/>
            <person name="Petzold A."/>
            <person name="Susuki M."/>
            <person name="Suzuki K.-i.T."/>
            <person name="Hayashi T."/>
            <person name="Toyoda A."/>
            <person name="Oliveira C."/>
            <person name="Osipova E."/>
            <person name="Leigh N.D."/>
            <person name="Simon A."/>
            <person name="Yun M.H."/>
        </authorList>
    </citation>
    <scope>NUCLEOTIDE SEQUENCE</scope>
    <source>
        <strain evidence="2">20211129_DDA</strain>
        <tissue evidence="2">Liver</tissue>
    </source>
</reference>
<organism evidence="2 3">
    <name type="scientific">Pleurodeles waltl</name>
    <name type="common">Iberian ribbed newt</name>
    <dbReference type="NCBI Taxonomy" id="8319"/>
    <lineage>
        <taxon>Eukaryota</taxon>
        <taxon>Metazoa</taxon>
        <taxon>Chordata</taxon>
        <taxon>Craniata</taxon>
        <taxon>Vertebrata</taxon>
        <taxon>Euteleostomi</taxon>
        <taxon>Amphibia</taxon>
        <taxon>Batrachia</taxon>
        <taxon>Caudata</taxon>
        <taxon>Salamandroidea</taxon>
        <taxon>Salamandridae</taxon>
        <taxon>Pleurodelinae</taxon>
        <taxon>Pleurodeles</taxon>
    </lineage>
</organism>
<accession>A0AAV7UCN2</accession>
<keyword evidence="3" id="KW-1185">Reference proteome</keyword>
<evidence type="ECO:0000313" key="2">
    <source>
        <dbReference type="EMBL" id="KAJ1185468.1"/>
    </source>
</evidence>
<feature type="region of interest" description="Disordered" evidence="1">
    <location>
        <begin position="62"/>
        <end position="111"/>
    </location>
</feature>
<proteinExistence type="predicted"/>